<evidence type="ECO:0000259" key="7">
    <source>
        <dbReference type="Pfam" id="PF01171"/>
    </source>
</evidence>
<dbReference type="InterPro" id="IPR012094">
    <property type="entry name" value="tRNA_Ile_lys_synt"/>
</dbReference>
<dbReference type="GO" id="GO:0005524">
    <property type="term" value="F:ATP binding"/>
    <property type="evidence" value="ECO:0007669"/>
    <property type="project" value="UniProtKB-UniRule"/>
</dbReference>
<evidence type="ECO:0000256" key="6">
    <source>
        <dbReference type="HAMAP-Rule" id="MF_01161"/>
    </source>
</evidence>
<dbReference type="EMBL" id="FNVD01000003">
    <property type="protein sequence ID" value="SEF70770.1"/>
    <property type="molecule type" value="Genomic_DNA"/>
</dbReference>
<dbReference type="GO" id="GO:0005737">
    <property type="term" value="C:cytoplasm"/>
    <property type="evidence" value="ECO:0007669"/>
    <property type="project" value="UniProtKB-SubCell"/>
</dbReference>
<sequence length="417" mass="45434">MTDVDSSILAQVRDWFGDALPERLGVAVSGGGDSVALLHILTRCFGENGPEIHAVTVDHGLRAESADEAAMVARMAGALSVPHDTLCWEGWDGAGNLQDQARRARYRLLSRWARSSGIEMLALAHTADDQAETVLMRLGRAAGVDGLSGIPERRIEGGVTFVRPLLGVTRQALRAYLVRNAIEWVEDPSNRDDRFDRIRARRALEALQPLGITVTALADVARHMAQARAALDWYSFLAARDVARLDAGDVLLDRRGFRILPEEVARRLLARVVRWVAGGEYPPRRAPLAAAIDAVRHGRRVTLAGCVVGGDAVSARVCREYAAVRDTRCAAGGIWDGRWRLNGPDPQGCEIRALGRGGLDACPSWRETGRPAECLIATPSVWRGDELIAAPVAGWSGQWRAETMQGDEEFFASFLSH</sequence>
<dbReference type="RefSeq" id="WP_104007246.1">
    <property type="nucleotide sequence ID" value="NZ_FNVD01000003.1"/>
</dbReference>
<dbReference type="AlphaFoldDB" id="A0A1H5U6Y1"/>
<dbReference type="CDD" id="cd01992">
    <property type="entry name" value="TilS_N"/>
    <property type="match status" value="1"/>
</dbReference>
<gene>
    <name evidence="6" type="primary">tilS</name>
    <name evidence="8" type="ORF">SAMN05421751_103247</name>
</gene>
<dbReference type="HAMAP" id="MF_01161">
    <property type="entry name" value="tRNA_Ile_lys_synt"/>
    <property type="match status" value="1"/>
</dbReference>
<dbReference type="Pfam" id="PF01171">
    <property type="entry name" value="ATP_bind_3"/>
    <property type="match status" value="1"/>
</dbReference>
<keyword evidence="9" id="KW-1185">Reference proteome</keyword>
<keyword evidence="2 6" id="KW-0819">tRNA processing</keyword>
<dbReference type="InterPro" id="IPR014729">
    <property type="entry name" value="Rossmann-like_a/b/a_fold"/>
</dbReference>
<dbReference type="EC" id="6.3.4.19" evidence="6"/>
<dbReference type="NCBIfam" id="TIGR02432">
    <property type="entry name" value="lysidine_TilS_N"/>
    <property type="match status" value="1"/>
</dbReference>
<evidence type="ECO:0000256" key="1">
    <source>
        <dbReference type="ARBA" id="ARBA00022598"/>
    </source>
</evidence>
<dbReference type="GO" id="GO:0032267">
    <property type="term" value="F:tRNA(Ile)-lysidine synthase activity"/>
    <property type="evidence" value="ECO:0007669"/>
    <property type="project" value="UniProtKB-EC"/>
</dbReference>
<evidence type="ECO:0000256" key="5">
    <source>
        <dbReference type="ARBA" id="ARBA00048539"/>
    </source>
</evidence>
<dbReference type="OrthoDB" id="9807403at2"/>
<comment type="function">
    <text evidence="6">Ligates lysine onto the cytidine present at position 34 of the AUA codon-specific tRNA(Ile) that contains the anticodon CAU, in an ATP-dependent manner. Cytidine is converted to lysidine, thus changing the amino acid specificity of the tRNA from methionine to isoleucine.</text>
</comment>
<protein>
    <recommendedName>
        <fullName evidence="6">tRNA(Ile)-lysidine synthase</fullName>
        <ecNumber evidence="6">6.3.4.19</ecNumber>
    </recommendedName>
    <alternativeName>
        <fullName evidence="6">tRNA(Ile)-2-lysyl-cytidine synthase</fullName>
    </alternativeName>
    <alternativeName>
        <fullName evidence="6">tRNA(Ile)-lysidine synthetase</fullName>
    </alternativeName>
</protein>
<organism evidence="8 9">
    <name type="scientific">Jhaorihella thermophila</name>
    <dbReference type="NCBI Taxonomy" id="488547"/>
    <lineage>
        <taxon>Bacteria</taxon>
        <taxon>Pseudomonadati</taxon>
        <taxon>Pseudomonadota</taxon>
        <taxon>Alphaproteobacteria</taxon>
        <taxon>Rhodobacterales</taxon>
        <taxon>Paracoccaceae</taxon>
        <taxon>Jhaorihella</taxon>
    </lineage>
</organism>
<feature type="binding site" evidence="6">
    <location>
        <begin position="29"/>
        <end position="34"/>
    </location>
    <ligand>
        <name>ATP</name>
        <dbReference type="ChEBI" id="CHEBI:30616"/>
    </ligand>
</feature>
<dbReference type="InterPro" id="IPR011063">
    <property type="entry name" value="TilS/TtcA_N"/>
</dbReference>
<name>A0A1H5U6Y1_9RHOB</name>
<dbReference type="Gene3D" id="3.40.50.620">
    <property type="entry name" value="HUPs"/>
    <property type="match status" value="1"/>
</dbReference>
<keyword evidence="6" id="KW-0963">Cytoplasm</keyword>
<proteinExistence type="inferred from homology"/>
<evidence type="ECO:0000313" key="8">
    <source>
        <dbReference type="EMBL" id="SEF70770.1"/>
    </source>
</evidence>
<keyword evidence="1 6" id="KW-0436">Ligase</keyword>
<evidence type="ECO:0000256" key="2">
    <source>
        <dbReference type="ARBA" id="ARBA00022694"/>
    </source>
</evidence>
<comment type="domain">
    <text evidence="6">The N-terminal region contains the highly conserved SGGXDS motif, predicted to be a P-loop motif involved in ATP binding.</text>
</comment>
<comment type="catalytic activity">
    <reaction evidence="5 6">
        <text>cytidine(34) in tRNA(Ile2) + L-lysine + ATP = lysidine(34) in tRNA(Ile2) + AMP + diphosphate + H(+)</text>
        <dbReference type="Rhea" id="RHEA:43744"/>
        <dbReference type="Rhea" id="RHEA-COMP:10625"/>
        <dbReference type="Rhea" id="RHEA-COMP:10670"/>
        <dbReference type="ChEBI" id="CHEBI:15378"/>
        <dbReference type="ChEBI" id="CHEBI:30616"/>
        <dbReference type="ChEBI" id="CHEBI:32551"/>
        <dbReference type="ChEBI" id="CHEBI:33019"/>
        <dbReference type="ChEBI" id="CHEBI:82748"/>
        <dbReference type="ChEBI" id="CHEBI:83665"/>
        <dbReference type="ChEBI" id="CHEBI:456215"/>
        <dbReference type="EC" id="6.3.4.19"/>
    </reaction>
</comment>
<dbReference type="GO" id="GO:0006400">
    <property type="term" value="P:tRNA modification"/>
    <property type="evidence" value="ECO:0007669"/>
    <property type="project" value="UniProtKB-UniRule"/>
</dbReference>
<reference evidence="8 9" key="1">
    <citation type="submission" date="2016-10" db="EMBL/GenBank/DDBJ databases">
        <authorList>
            <person name="de Groot N.N."/>
        </authorList>
    </citation>
    <scope>NUCLEOTIDE SEQUENCE [LARGE SCALE GENOMIC DNA]</scope>
    <source>
        <strain evidence="8 9">DSM 23413</strain>
    </source>
</reference>
<dbReference type="PANTHER" id="PTHR43033:SF1">
    <property type="entry name" value="TRNA(ILE)-LYSIDINE SYNTHASE-RELATED"/>
    <property type="match status" value="1"/>
</dbReference>
<dbReference type="Proteomes" id="UP000236742">
    <property type="component" value="Unassembled WGS sequence"/>
</dbReference>
<keyword evidence="3 6" id="KW-0547">Nucleotide-binding</keyword>
<keyword evidence="4 6" id="KW-0067">ATP-binding</keyword>
<comment type="similarity">
    <text evidence="6">Belongs to the tRNA(Ile)-lysidine synthase family.</text>
</comment>
<feature type="domain" description="tRNA(Ile)-lysidine/2-thiocytidine synthase N-terminal" evidence="7">
    <location>
        <begin position="25"/>
        <end position="202"/>
    </location>
</feature>
<comment type="subcellular location">
    <subcellularLocation>
        <location evidence="6">Cytoplasm</location>
    </subcellularLocation>
</comment>
<dbReference type="PANTHER" id="PTHR43033">
    <property type="entry name" value="TRNA(ILE)-LYSIDINE SYNTHASE-RELATED"/>
    <property type="match status" value="1"/>
</dbReference>
<dbReference type="InterPro" id="IPR012795">
    <property type="entry name" value="tRNA_Ile_lys_synt_N"/>
</dbReference>
<accession>A0A1H5U6Y1</accession>
<evidence type="ECO:0000256" key="3">
    <source>
        <dbReference type="ARBA" id="ARBA00022741"/>
    </source>
</evidence>
<dbReference type="SUPFAM" id="SSF52402">
    <property type="entry name" value="Adenine nucleotide alpha hydrolases-like"/>
    <property type="match status" value="1"/>
</dbReference>
<evidence type="ECO:0000313" key="9">
    <source>
        <dbReference type="Proteomes" id="UP000236742"/>
    </source>
</evidence>
<evidence type="ECO:0000256" key="4">
    <source>
        <dbReference type="ARBA" id="ARBA00022840"/>
    </source>
</evidence>